<keyword evidence="9 14" id="KW-0949">S-adenosyl-L-methionine</keyword>
<dbReference type="InterPro" id="IPR001678">
    <property type="entry name" value="MeTrfase_RsmB-F_NOP2_dom"/>
</dbReference>
<evidence type="ECO:0000256" key="11">
    <source>
        <dbReference type="ARBA" id="ARBA00030399"/>
    </source>
</evidence>
<dbReference type="PROSITE" id="PS01153">
    <property type="entry name" value="NOL1_NOP2_SUN"/>
    <property type="match status" value="1"/>
</dbReference>
<dbReference type="InterPro" id="IPR023267">
    <property type="entry name" value="RCMT"/>
</dbReference>
<evidence type="ECO:0000256" key="5">
    <source>
        <dbReference type="ARBA" id="ARBA00022490"/>
    </source>
</evidence>
<feature type="binding site" evidence="14">
    <location>
        <position position="328"/>
    </location>
    <ligand>
        <name>S-adenosyl-L-methionine</name>
        <dbReference type="ChEBI" id="CHEBI:59789"/>
    </ligand>
</feature>
<evidence type="ECO:0000313" key="17">
    <source>
        <dbReference type="Proteomes" id="UP000253628"/>
    </source>
</evidence>
<dbReference type="Pfam" id="PF01189">
    <property type="entry name" value="Methyltr_RsmB-F"/>
    <property type="match status" value="1"/>
</dbReference>
<dbReference type="InterPro" id="IPR029063">
    <property type="entry name" value="SAM-dependent_MTases_sf"/>
</dbReference>
<gene>
    <name evidence="16" type="ORF">DFR37_107120</name>
</gene>
<keyword evidence="17" id="KW-1185">Reference proteome</keyword>
<dbReference type="OrthoDB" id="9810297at2"/>
<dbReference type="GO" id="GO:0008649">
    <property type="term" value="F:rRNA methyltransferase activity"/>
    <property type="evidence" value="ECO:0007669"/>
    <property type="project" value="InterPro"/>
</dbReference>
<dbReference type="InterPro" id="IPR049560">
    <property type="entry name" value="MeTrfase_RsmB-F_NOP2_cat"/>
</dbReference>
<name>A0A366H8F5_9BURK</name>
<evidence type="ECO:0000256" key="9">
    <source>
        <dbReference type="ARBA" id="ARBA00022691"/>
    </source>
</evidence>
<dbReference type="PANTHER" id="PTHR22807:SF61">
    <property type="entry name" value="NOL1_NOP2_SUN FAMILY PROTEIN _ ANTITERMINATION NUSB DOMAIN-CONTAINING PROTEIN"/>
    <property type="match status" value="1"/>
</dbReference>
<evidence type="ECO:0000256" key="8">
    <source>
        <dbReference type="ARBA" id="ARBA00022679"/>
    </source>
</evidence>
<accession>A0A366H8F5</accession>
<evidence type="ECO:0000256" key="14">
    <source>
        <dbReference type="PROSITE-ProRule" id="PRU01023"/>
    </source>
</evidence>
<dbReference type="NCBIfam" id="TIGR00563">
    <property type="entry name" value="rsmB"/>
    <property type="match status" value="1"/>
</dbReference>
<evidence type="ECO:0000256" key="6">
    <source>
        <dbReference type="ARBA" id="ARBA00022552"/>
    </source>
</evidence>
<dbReference type="PANTHER" id="PTHR22807">
    <property type="entry name" value="NOP2 YEAST -RELATED NOL1/NOP2/FMU SUN DOMAIN-CONTAINING"/>
    <property type="match status" value="1"/>
</dbReference>
<dbReference type="InterPro" id="IPR035926">
    <property type="entry name" value="NusB-like_sf"/>
</dbReference>
<feature type="binding site" evidence="14">
    <location>
        <position position="280"/>
    </location>
    <ligand>
        <name>S-adenosyl-L-methionine</name>
        <dbReference type="ChEBI" id="CHEBI:59789"/>
    </ligand>
</feature>
<evidence type="ECO:0000256" key="4">
    <source>
        <dbReference type="ARBA" id="ARBA00012140"/>
    </source>
</evidence>
<feature type="active site" description="Nucleophile" evidence="14">
    <location>
        <position position="381"/>
    </location>
</feature>
<evidence type="ECO:0000256" key="2">
    <source>
        <dbReference type="ARBA" id="ARBA00004496"/>
    </source>
</evidence>
<comment type="catalytic activity">
    <reaction evidence="13">
        <text>cytidine(967) in 16S rRNA + S-adenosyl-L-methionine = 5-methylcytidine(967) in 16S rRNA + S-adenosyl-L-homocysteine + H(+)</text>
        <dbReference type="Rhea" id="RHEA:42748"/>
        <dbReference type="Rhea" id="RHEA-COMP:10219"/>
        <dbReference type="Rhea" id="RHEA-COMP:10220"/>
        <dbReference type="ChEBI" id="CHEBI:15378"/>
        <dbReference type="ChEBI" id="CHEBI:57856"/>
        <dbReference type="ChEBI" id="CHEBI:59789"/>
        <dbReference type="ChEBI" id="CHEBI:74483"/>
        <dbReference type="ChEBI" id="CHEBI:82748"/>
        <dbReference type="EC" id="2.1.1.176"/>
    </reaction>
</comment>
<evidence type="ECO:0000256" key="7">
    <source>
        <dbReference type="ARBA" id="ARBA00022603"/>
    </source>
</evidence>
<keyword evidence="7 14" id="KW-0489">Methyltransferase</keyword>
<dbReference type="Gene3D" id="3.40.50.150">
    <property type="entry name" value="Vaccinia Virus protein VP39"/>
    <property type="match status" value="1"/>
</dbReference>
<proteinExistence type="inferred from homology"/>
<protein>
    <recommendedName>
        <fullName evidence="4">16S rRNA (cytosine(967)-C(5))-methyltransferase</fullName>
        <ecNumber evidence="4">2.1.1.176</ecNumber>
    </recommendedName>
    <alternativeName>
        <fullName evidence="11">16S rRNA m5C967 methyltransferase</fullName>
    </alternativeName>
    <alternativeName>
        <fullName evidence="12">rRNA (cytosine-C(5)-)-methyltransferase RsmB</fullName>
    </alternativeName>
</protein>
<dbReference type="Pfam" id="PF22458">
    <property type="entry name" value="RsmF-B_ferredox"/>
    <property type="match status" value="1"/>
</dbReference>
<evidence type="ECO:0000256" key="13">
    <source>
        <dbReference type="ARBA" id="ARBA00047283"/>
    </source>
</evidence>
<dbReference type="GO" id="GO:0003723">
    <property type="term" value="F:RNA binding"/>
    <property type="evidence" value="ECO:0007669"/>
    <property type="project" value="UniProtKB-UniRule"/>
</dbReference>
<dbReference type="InterPro" id="IPR054728">
    <property type="entry name" value="RsmB-like_ferredoxin"/>
</dbReference>
<dbReference type="RefSeq" id="WP_113933912.1">
    <property type="nucleotide sequence ID" value="NZ_JACCEU010000008.1"/>
</dbReference>
<feature type="binding site" evidence="14">
    <location>
        <position position="309"/>
    </location>
    <ligand>
        <name>S-adenosyl-L-methionine</name>
        <dbReference type="ChEBI" id="CHEBI:59789"/>
    </ligand>
</feature>
<dbReference type="Proteomes" id="UP000253628">
    <property type="component" value="Unassembled WGS sequence"/>
</dbReference>
<dbReference type="NCBIfam" id="NF008149">
    <property type="entry name" value="PRK10901.1"/>
    <property type="match status" value="1"/>
</dbReference>
<sequence length="433" mass="47176">MLASARNVLAVKEGRSLSESLAATKPELRAATQAITFHVMRRAGLAHEVKQELVPRTPPNALFDALLLVSLVLLDTAMDAELGQKANLAIRRDWPVYAVHTVVDQAVNAASSQQAMRSYTGLLNGTLRRFTRERAAILAQARKNPEAQWNHPAWWIHQLRRAYPDQWRVLLDAANQPGPMTLRVNLRRTSVEQVLEALEQAGIEAKSIGAAGVMLTAPRPVQAVPGFAEGWWSVQDASAQQAAVLLNPVAGMRVLDACAAPGGKTSHLLELADISLTALDSDAGRLTRVEQTLERLGLGGDHVHLKAADAADLDAWWDGTPFDAVLADVPCTASGIVRRHPDIRWLRREADIAKTAALQRKIVDALWKTVKPGGRLLYATCSIFPQEGEQQAMRFLETHADAARLPAPGQLLPLGEGQELSDGFFYALFAKQA</sequence>
<dbReference type="PRINTS" id="PR02008">
    <property type="entry name" value="RCMTFAMILY"/>
</dbReference>
<dbReference type="Gene3D" id="1.10.287.730">
    <property type="entry name" value="Helix hairpin bin"/>
    <property type="match status" value="1"/>
</dbReference>
<evidence type="ECO:0000256" key="3">
    <source>
        <dbReference type="ARBA" id="ARBA00007494"/>
    </source>
</evidence>
<comment type="subcellular location">
    <subcellularLocation>
        <location evidence="2">Cytoplasm</location>
    </subcellularLocation>
</comment>
<comment type="similarity">
    <text evidence="3 14">Belongs to the class I-like SAM-binding methyltransferase superfamily. RsmB/NOP family.</text>
</comment>
<dbReference type="GO" id="GO:0005737">
    <property type="term" value="C:cytoplasm"/>
    <property type="evidence" value="ECO:0007669"/>
    <property type="project" value="UniProtKB-SubCell"/>
</dbReference>
<dbReference type="SUPFAM" id="SSF53335">
    <property type="entry name" value="S-adenosyl-L-methionine-dependent methyltransferases"/>
    <property type="match status" value="1"/>
</dbReference>
<reference evidence="16 17" key="1">
    <citation type="submission" date="2018-06" db="EMBL/GenBank/DDBJ databases">
        <title>Genomic Encyclopedia of Type Strains, Phase IV (KMG-IV): sequencing the most valuable type-strain genomes for metagenomic binning, comparative biology and taxonomic classification.</title>
        <authorList>
            <person name="Goeker M."/>
        </authorList>
    </citation>
    <scope>NUCLEOTIDE SEQUENCE [LARGE SCALE GENOMIC DNA]</scope>
    <source>
        <strain evidence="16 17">DSM 25520</strain>
    </source>
</reference>
<evidence type="ECO:0000256" key="1">
    <source>
        <dbReference type="ARBA" id="ARBA00002724"/>
    </source>
</evidence>
<dbReference type="PROSITE" id="PS51686">
    <property type="entry name" value="SAM_MT_RSMB_NOP"/>
    <property type="match status" value="1"/>
</dbReference>
<dbReference type="InterPro" id="IPR018314">
    <property type="entry name" value="RsmB/NOL1/NOP2-like_CS"/>
</dbReference>
<evidence type="ECO:0000259" key="15">
    <source>
        <dbReference type="PROSITE" id="PS51686"/>
    </source>
</evidence>
<dbReference type="SUPFAM" id="SSF48013">
    <property type="entry name" value="NusB-like"/>
    <property type="match status" value="1"/>
</dbReference>
<keyword evidence="10 14" id="KW-0694">RNA-binding</keyword>
<organism evidence="16 17">
    <name type="scientific">Eoetvoesiella caeni</name>
    <dbReference type="NCBI Taxonomy" id="645616"/>
    <lineage>
        <taxon>Bacteria</taxon>
        <taxon>Pseudomonadati</taxon>
        <taxon>Pseudomonadota</taxon>
        <taxon>Betaproteobacteria</taxon>
        <taxon>Burkholderiales</taxon>
        <taxon>Alcaligenaceae</taxon>
        <taxon>Eoetvoesiella</taxon>
    </lineage>
</organism>
<comment type="caution">
    <text evidence="16">The sequence shown here is derived from an EMBL/GenBank/DDBJ whole genome shotgun (WGS) entry which is preliminary data.</text>
</comment>
<dbReference type="EMBL" id="QNRQ01000007">
    <property type="protein sequence ID" value="RBP38356.1"/>
    <property type="molecule type" value="Genomic_DNA"/>
</dbReference>
<dbReference type="FunFam" id="3.40.50.150:FF:000022">
    <property type="entry name" value="Ribosomal RNA small subunit methyltransferase B"/>
    <property type="match status" value="1"/>
</dbReference>
<dbReference type="CDD" id="cd02440">
    <property type="entry name" value="AdoMet_MTases"/>
    <property type="match status" value="1"/>
</dbReference>
<dbReference type="EC" id="2.1.1.176" evidence="4"/>
<comment type="function">
    <text evidence="1">Specifically methylates the cytosine at position 967 (m5C967) of 16S rRNA.</text>
</comment>
<feature type="domain" description="SAM-dependent MTase RsmB/NOP-type" evidence="15">
    <location>
        <begin position="170"/>
        <end position="432"/>
    </location>
</feature>
<dbReference type="Gene3D" id="3.30.70.1170">
    <property type="entry name" value="Sun protein, domain 3"/>
    <property type="match status" value="1"/>
</dbReference>
<evidence type="ECO:0000256" key="10">
    <source>
        <dbReference type="ARBA" id="ARBA00022884"/>
    </source>
</evidence>
<keyword evidence="6" id="KW-0698">rRNA processing</keyword>
<feature type="binding site" evidence="14">
    <location>
        <begin position="258"/>
        <end position="264"/>
    </location>
    <ligand>
        <name>S-adenosyl-L-methionine</name>
        <dbReference type="ChEBI" id="CHEBI:59789"/>
    </ligand>
</feature>
<keyword evidence="5" id="KW-0963">Cytoplasm</keyword>
<dbReference type="InterPro" id="IPR004573">
    <property type="entry name" value="rRNA_ssu_MeTfrase_B"/>
</dbReference>
<evidence type="ECO:0000313" key="16">
    <source>
        <dbReference type="EMBL" id="RBP38356.1"/>
    </source>
</evidence>
<dbReference type="AlphaFoldDB" id="A0A366H8F5"/>
<dbReference type="Gene3D" id="1.10.940.10">
    <property type="entry name" value="NusB-like"/>
    <property type="match status" value="1"/>
</dbReference>
<keyword evidence="8 14" id="KW-0808">Transferase</keyword>
<evidence type="ECO:0000256" key="12">
    <source>
        <dbReference type="ARBA" id="ARBA00031088"/>
    </source>
</evidence>